<reference evidence="3" key="4">
    <citation type="submission" date="2025-09" db="UniProtKB">
        <authorList>
            <consortium name="Ensembl"/>
        </authorList>
    </citation>
    <scope>IDENTIFICATION</scope>
</reference>
<reference evidence="3" key="2">
    <citation type="journal article" date="2008" name="Genome Biol.">
        <title>Improved genome assembly and evidence-based global gene model set for the chordate Ciona intestinalis: new insight into intron and operon populations.</title>
        <authorList>
            <person name="Satou Y."/>
            <person name="Mineta K."/>
            <person name="Ogasawara M."/>
            <person name="Sasakura Y."/>
            <person name="Shoguchi E."/>
            <person name="Ueno K."/>
            <person name="Yamada L."/>
            <person name="Matsumoto J."/>
            <person name="Wasserscheid J."/>
            <person name="Dewar K."/>
            <person name="Wiley G.B."/>
            <person name="Macmil S.L."/>
            <person name="Roe B.A."/>
            <person name="Zeller R.W."/>
            <person name="Hastings K.E."/>
            <person name="Lemaire P."/>
            <person name="Lindquist E."/>
            <person name="Endo T."/>
            <person name="Hotta K."/>
            <person name="Inaba K."/>
        </authorList>
    </citation>
    <scope>NUCLEOTIDE SEQUENCE [LARGE SCALE GENOMIC DNA]</scope>
    <source>
        <strain evidence="3">wild type</strain>
    </source>
</reference>
<feature type="region of interest" description="Disordered" evidence="1">
    <location>
        <begin position="456"/>
        <end position="516"/>
    </location>
</feature>
<evidence type="ECO:0000313" key="3">
    <source>
        <dbReference type="Ensembl" id="ENSCINP00000014990.3"/>
    </source>
</evidence>
<dbReference type="GO" id="GO:0006364">
    <property type="term" value="P:rRNA processing"/>
    <property type="evidence" value="ECO:0000318"/>
    <property type="project" value="GO_Central"/>
</dbReference>
<dbReference type="AlphaFoldDB" id="F6S765"/>
<proteinExistence type="predicted"/>
<reference evidence="3" key="3">
    <citation type="submission" date="2025-08" db="UniProtKB">
        <authorList>
            <consortium name="Ensembl"/>
        </authorList>
    </citation>
    <scope>IDENTIFICATION</scope>
</reference>
<dbReference type="PANTHER" id="PTHR34105:SF1">
    <property type="entry name" value="PROLINE-, GLUTAMIC ACID- AND LEUCINE-RICH PROTEIN 1"/>
    <property type="match status" value="1"/>
</dbReference>
<sequence>MQWQQQITDILDCLDHICSCLFDDHHNEEILDPSLLMLSIQFPPLSKEEPLLSNQLIQRLFTFCECLSSLLEVNLPAQVEIPFERIFYFLLSCFNVNPKQLGFTSEKILRSSYLCDIHMSCLNVFDVLTRQCRQHISRHSSALNQIFLNLLTLWRDRTPMAGRTNLFSEIRLQIYNSVSCWIKCCGSKSNFLCGESHVVEPMLELLIKDILPTPDNIKLSGQGENLYEKNRNKNKLNNLTGLSGSRIFDNSSNWEVCTKALEVGRLCVLYLGPQLSVNVHKMLQESVVAICMKLIQKDPNLQPYNSCESVRLQLYHLLLSLTISSSPSWPSPLQYSSRIFSHGSNHDQSPDVRFFCTEACITLTHVTHPRSAPMHRTSSTFGEDCLKVWEAQAVKVPQSNVEEPVDDITPINLPLHCNDNIDGEAGKVCASNTEAEVQINSQNIDSDAENNITCETPEKLTPEIPIQNNDNRNNKHEELKQQQQEQEDIVMSDPSLISTNSSKQEETNEEVLNTSSRKRKISDITTENDEIMDDSSIVATTVDSGDKVDAGLERMLLDFVGVPAN</sequence>
<evidence type="ECO:0000256" key="1">
    <source>
        <dbReference type="SAM" id="MobiDB-lite"/>
    </source>
</evidence>
<reference evidence="4" key="1">
    <citation type="journal article" date="2002" name="Science">
        <title>The draft genome of Ciona intestinalis: insights into chordate and vertebrate origins.</title>
        <authorList>
            <person name="Dehal P."/>
            <person name="Satou Y."/>
            <person name="Campbell R.K."/>
            <person name="Chapman J."/>
            <person name="Degnan B."/>
            <person name="De Tomaso A."/>
            <person name="Davidson B."/>
            <person name="Di Gregorio A."/>
            <person name="Gelpke M."/>
            <person name="Goodstein D.M."/>
            <person name="Harafuji N."/>
            <person name="Hastings K.E."/>
            <person name="Ho I."/>
            <person name="Hotta K."/>
            <person name="Huang W."/>
            <person name="Kawashima T."/>
            <person name="Lemaire P."/>
            <person name="Martinez D."/>
            <person name="Meinertzhagen I.A."/>
            <person name="Necula S."/>
            <person name="Nonaka M."/>
            <person name="Putnam N."/>
            <person name="Rash S."/>
            <person name="Saiga H."/>
            <person name="Satake M."/>
            <person name="Terry A."/>
            <person name="Yamada L."/>
            <person name="Wang H.G."/>
            <person name="Awazu S."/>
            <person name="Azumi K."/>
            <person name="Boore J."/>
            <person name="Branno M."/>
            <person name="Chin-Bow S."/>
            <person name="DeSantis R."/>
            <person name="Doyle S."/>
            <person name="Francino P."/>
            <person name="Keys D.N."/>
            <person name="Haga S."/>
            <person name="Hayashi H."/>
            <person name="Hino K."/>
            <person name="Imai K.S."/>
            <person name="Inaba K."/>
            <person name="Kano S."/>
            <person name="Kobayashi K."/>
            <person name="Kobayashi M."/>
            <person name="Lee B.I."/>
            <person name="Makabe K.W."/>
            <person name="Manohar C."/>
            <person name="Matassi G."/>
            <person name="Medina M."/>
            <person name="Mochizuki Y."/>
            <person name="Mount S."/>
            <person name="Morishita T."/>
            <person name="Miura S."/>
            <person name="Nakayama A."/>
            <person name="Nishizaka S."/>
            <person name="Nomoto H."/>
            <person name="Ohta F."/>
            <person name="Oishi K."/>
            <person name="Rigoutsos I."/>
            <person name="Sano M."/>
            <person name="Sasaki A."/>
            <person name="Sasakura Y."/>
            <person name="Shoguchi E."/>
            <person name="Shin-i T."/>
            <person name="Spagnuolo A."/>
            <person name="Stainier D."/>
            <person name="Suzuki M.M."/>
            <person name="Tassy O."/>
            <person name="Takatori N."/>
            <person name="Tokuoka M."/>
            <person name="Yagi K."/>
            <person name="Yoshizaki F."/>
            <person name="Wada S."/>
            <person name="Zhang C."/>
            <person name="Hyatt P.D."/>
            <person name="Larimer F."/>
            <person name="Detter C."/>
            <person name="Doggett N."/>
            <person name="Glavina T."/>
            <person name="Hawkins T."/>
            <person name="Richardson P."/>
            <person name="Lucas S."/>
            <person name="Kohara Y."/>
            <person name="Levine M."/>
            <person name="Satoh N."/>
            <person name="Rokhsar D.S."/>
        </authorList>
    </citation>
    <scope>NUCLEOTIDE SEQUENCE [LARGE SCALE GENOMIC DNA]</scope>
</reference>
<dbReference type="PANTHER" id="PTHR34105">
    <property type="entry name" value="PROLINE-, GLUTAMIC ACID- AND LEUCINE-RICH PROTEIN 1"/>
    <property type="match status" value="1"/>
</dbReference>
<dbReference type="Ensembl" id="ENSCINT00000014990.3">
    <property type="protein sequence ID" value="ENSCINP00000014990.3"/>
    <property type="gene ID" value="ENSCING00000007304.3"/>
</dbReference>
<protein>
    <recommendedName>
        <fullName evidence="2">PELP1 middle domain-containing protein</fullName>
    </recommendedName>
</protein>
<dbReference type="InParanoid" id="F6S765"/>
<dbReference type="EMBL" id="EAAA01002702">
    <property type="status" value="NOT_ANNOTATED_CDS"/>
    <property type="molecule type" value="Genomic_DNA"/>
</dbReference>
<accession>F6S765</accession>
<organism evidence="3 4">
    <name type="scientific">Ciona intestinalis</name>
    <name type="common">Transparent sea squirt</name>
    <name type="synonym">Ascidia intestinalis</name>
    <dbReference type="NCBI Taxonomy" id="7719"/>
    <lineage>
        <taxon>Eukaryota</taxon>
        <taxon>Metazoa</taxon>
        <taxon>Chordata</taxon>
        <taxon>Tunicata</taxon>
        <taxon>Ascidiacea</taxon>
        <taxon>Phlebobranchia</taxon>
        <taxon>Cionidae</taxon>
        <taxon>Ciona</taxon>
    </lineage>
</organism>
<keyword evidence="4" id="KW-1185">Reference proteome</keyword>
<dbReference type="GeneTree" id="ENSGT01120000276944"/>
<name>F6S765_CIOIN</name>
<dbReference type="Pfam" id="PF08166">
    <property type="entry name" value="PELP1_HEAT"/>
    <property type="match status" value="1"/>
</dbReference>
<dbReference type="HOGENOM" id="CLU_482275_0_0_1"/>
<dbReference type="GO" id="GO:0005634">
    <property type="term" value="C:nucleus"/>
    <property type="evidence" value="ECO:0000318"/>
    <property type="project" value="GO_Central"/>
</dbReference>
<dbReference type="Proteomes" id="UP000008144">
    <property type="component" value="Chromosome 8"/>
</dbReference>
<evidence type="ECO:0000259" key="2">
    <source>
        <dbReference type="Pfam" id="PF08166"/>
    </source>
</evidence>
<evidence type="ECO:0000313" key="4">
    <source>
        <dbReference type="Proteomes" id="UP000008144"/>
    </source>
</evidence>
<dbReference type="InterPro" id="IPR012980">
    <property type="entry name" value="PELP1_middle"/>
</dbReference>
<feature type="domain" description="PELP1 middle" evidence="2">
    <location>
        <begin position="168"/>
        <end position="220"/>
    </location>
</feature>